<reference evidence="5 6" key="1">
    <citation type="submission" date="2011-08" db="EMBL/GenBank/DDBJ databases">
        <authorList>
            <person name="Weinstock G."/>
            <person name="Sodergren E."/>
            <person name="Clifton S."/>
            <person name="Fulton L."/>
            <person name="Fulton B."/>
            <person name="Courtney L."/>
            <person name="Fronick C."/>
            <person name="Harrison M."/>
            <person name="Strong C."/>
            <person name="Farmer C."/>
            <person name="Delahaunty K."/>
            <person name="Markovic C."/>
            <person name="Hall O."/>
            <person name="Minx P."/>
            <person name="Tomlinson C."/>
            <person name="Mitreva M."/>
            <person name="Hou S."/>
            <person name="Chen J."/>
            <person name="Wollam A."/>
            <person name="Pepin K.H."/>
            <person name="Johnson M."/>
            <person name="Bhonagiri V."/>
            <person name="Zhang X."/>
            <person name="Suruliraj S."/>
            <person name="Warren W."/>
            <person name="Chinwalla A."/>
            <person name="Mardis E.R."/>
            <person name="Wilson R.K."/>
        </authorList>
    </citation>
    <scope>NUCLEOTIDE SEQUENCE [LARGE SCALE GENOMIC DNA]</scope>
    <source>
        <strain evidence="5 6">DP7</strain>
    </source>
</reference>
<keyword evidence="4" id="KW-0804">Transcription</keyword>
<dbReference type="Proteomes" id="UP000004416">
    <property type="component" value="Unassembled WGS sequence"/>
</dbReference>
<keyword evidence="3" id="KW-0238">DNA-binding</keyword>
<evidence type="ECO:0000256" key="4">
    <source>
        <dbReference type="ARBA" id="ARBA00023163"/>
    </source>
</evidence>
<dbReference type="PATRIC" id="fig|537010.4.peg.2756"/>
<dbReference type="PIRSF" id="PIRSF019455">
    <property type="entry name" value="CopR_AtkY"/>
    <property type="match status" value="1"/>
</dbReference>
<organism evidence="5 6">
    <name type="scientific">Desulfitobacterium hafniense DP7</name>
    <dbReference type="NCBI Taxonomy" id="537010"/>
    <lineage>
        <taxon>Bacteria</taxon>
        <taxon>Bacillati</taxon>
        <taxon>Bacillota</taxon>
        <taxon>Clostridia</taxon>
        <taxon>Eubacteriales</taxon>
        <taxon>Desulfitobacteriaceae</taxon>
        <taxon>Desulfitobacterium</taxon>
    </lineage>
</organism>
<evidence type="ECO:0000313" key="6">
    <source>
        <dbReference type="Proteomes" id="UP000004416"/>
    </source>
</evidence>
<evidence type="ECO:0000256" key="1">
    <source>
        <dbReference type="ARBA" id="ARBA00011046"/>
    </source>
</evidence>
<dbReference type="InterPro" id="IPR036388">
    <property type="entry name" value="WH-like_DNA-bd_sf"/>
</dbReference>
<gene>
    <name evidence="5" type="ORF">HMPREF0322_02939</name>
</gene>
<dbReference type="GO" id="GO:0003677">
    <property type="term" value="F:DNA binding"/>
    <property type="evidence" value="ECO:0007669"/>
    <property type="project" value="UniProtKB-KW"/>
</dbReference>
<dbReference type="Pfam" id="PF03965">
    <property type="entry name" value="Penicillinase_R"/>
    <property type="match status" value="1"/>
</dbReference>
<evidence type="ECO:0000256" key="3">
    <source>
        <dbReference type="ARBA" id="ARBA00023125"/>
    </source>
</evidence>
<dbReference type="EMBL" id="AFZX01000075">
    <property type="protein sequence ID" value="EHL06371.1"/>
    <property type="molecule type" value="Genomic_DNA"/>
</dbReference>
<evidence type="ECO:0000256" key="2">
    <source>
        <dbReference type="ARBA" id="ARBA00023015"/>
    </source>
</evidence>
<proteinExistence type="inferred from homology"/>
<comment type="similarity">
    <text evidence="1">Belongs to the BlaI transcriptional regulatory family.</text>
</comment>
<dbReference type="Gene3D" id="1.10.10.10">
    <property type="entry name" value="Winged helix-like DNA-binding domain superfamily/Winged helix DNA-binding domain"/>
    <property type="match status" value="1"/>
</dbReference>
<dbReference type="InterPro" id="IPR036390">
    <property type="entry name" value="WH_DNA-bd_sf"/>
</dbReference>
<dbReference type="GO" id="GO:0045892">
    <property type="term" value="P:negative regulation of DNA-templated transcription"/>
    <property type="evidence" value="ECO:0007669"/>
    <property type="project" value="InterPro"/>
</dbReference>
<sequence>MEVLILKTIPQISEAELEVMKILWKLKSCTSTQIIERLAEVSDWKPKTIHTLITRLVSKEAVSAVKIDGKSYLYSPGVSEEEYKRYANQSFLHKLYNGSLNLMLASFIKEQHLSKSEIEELKKMLDEEM</sequence>
<comment type="caution">
    <text evidence="5">The sequence shown here is derived from an EMBL/GenBank/DDBJ whole genome shotgun (WGS) entry which is preliminary data.</text>
</comment>
<dbReference type="InterPro" id="IPR005650">
    <property type="entry name" value="BlaI_family"/>
</dbReference>
<dbReference type="AlphaFoldDB" id="G9XPP3"/>
<keyword evidence="2" id="KW-0805">Transcription regulation</keyword>
<dbReference type="Gene3D" id="1.10.4040.10">
    <property type="entry name" value="Penicillinase repressor domain"/>
    <property type="match status" value="1"/>
</dbReference>
<protein>
    <submittedName>
        <fullName evidence="5">Transcriptional regulator, BlaI/MecI/CopY family</fullName>
    </submittedName>
</protein>
<dbReference type="HOGENOM" id="CLU_119090_2_1_9"/>
<dbReference type="SUPFAM" id="SSF46785">
    <property type="entry name" value="Winged helix' DNA-binding domain"/>
    <property type="match status" value="1"/>
</dbReference>
<name>G9XPP3_DESHA</name>
<evidence type="ECO:0000313" key="5">
    <source>
        <dbReference type="EMBL" id="EHL06371.1"/>
    </source>
</evidence>
<accession>G9XPP3</accession>